<dbReference type="Gene3D" id="3.40.50.12370">
    <property type="match status" value="1"/>
</dbReference>
<accession>Q1YFE5</accession>
<dbReference type="Proteomes" id="UP000000321">
    <property type="component" value="Unassembled WGS sequence"/>
</dbReference>
<dbReference type="InterPro" id="IPR006016">
    <property type="entry name" value="UspA"/>
</dbReference>
<dbReference type="BioCyc" id="AURANTIMONAS:SI859A1_03236-MONOMER"/>
<reference evidence="2 3" key="1">
    <citation type="journal article" date="2008" name="Appl. Environ. Microbiol.">
        <title>Genomic insights into Mn(II) oxidation by the marine alphaproteobacterium Aurantimonas sp. strain SI85-9A1.</title>
        <authorList>
            <person name="Dick G.J."/>
            <person name="Podell S."/>
            <person name="Johnson H.A."/>
            <person name="Rivera-Espinoza Y."/>
            <person name="Bernier-Latmani R."/>
            <person name="McCarthy J.K."/>
            <person name="Torpey J.W."/>
            <person name="Clement B.G."/>
            <person name="Gaasterland T."/>
            <person name="Tebo B.M."/>
        </authorList>
    </citation>
    <scope>NUCLEOTIDE SEQUENCE [LARGE SCALE GENOMIC DNA]</scope>
    <source>
        <strain evidence="2 3">SI85-9A1</strain>
    </source>
</reference>
<feature type="domain" description="UspA" evidence="1">
    <location>
        <begin position="38"/>
        <end position="175"/>
    </location>
</feature>
<dbReference type="EMBL" id="AAPJ01000006">
    <property type="protein sequence ID" value="EAS49028.1"/>
    <property type="molecule type" value="Genomic_DNA"/>
</dbReference>
<sequence length="187" mass="19695">MRRGGGDSASRHLVAGHRRCHLAAMVSKRIGRDAGGKRKFLAIIDDTPECMRAAAYAAQRAKASGGGAVLLYVIEPGDFQHWLGVEKIMRAEANEEAEARLGKVADELREAVGIEPEGVVREGTVIEQIHALIEADREIAILVLAAGEANEGPGPLVSAVAGKGAAFPIPVTIVPATLTDEDIQSLC</sequence>
<name>Q1YFE5_AURMS</name>
<keyword evidence="3" id="KW-1185">Reference proteome</keyword>
<dbReference type="Pfam" id="PF00582">
    <property type="entry name" value="Usp"/>
    <property type="match status" value="1"/>
</dbReference>
<gene>
    <name evidence="2" type="ORF">SI859A1_03236</name>
</gene>
<evidence type="ECO:0000313" key="2">
    <source>
        <dbReference type="EMBL" id="EAS49028.1"/>
    </source>
</evidence>
<dbReference type="SUPFAM" id="SSF52402">
    <property type="entry name" value="Adenine nucleotide alpha hydrolases-like"/>
    <property type="match status" value="1"/>
</dbReference>
<organism evidence="2 3">
    <name type="scientific">Aurantimonas manganoxydans (strain ATCC BAA-1229 / DSM 21871 / SI85-9A1)</name>
    <dbReference type="NCBI Taxonomy" id="287752"/>
    <lineage>
        <taxon>Bacteria</taxon>
        <taxon>Pseudomonadati</taxon>
        <taxon>Pseudomonadota</taxon>
        <taxon>Alphaproteobacteria</taxon>
        <taxon>Hyphomicrobiales</taxon>
        <taxon>Aurantimonadaceae</taxon>
        <taxon>Aurantimonas</taxon>
    </lineage>
</organism>
<protein>
    <submittedName>
        <fullName evidence="2">Possible universal stress protein family</fullName>
    </submittedName>
</protein>
<evidence type="ECO:0000259" key="1">
    <source>
        <dbReference type="Pfam" id="PF00582"/>
    </source>
</evidence>
<evidence type="ECO:0000313" key="3">
    <source>
        <dbReference type="Proteomes" id="UP000000321"/>
    </source>
</evidence>
<dbReference type="HOGENOM" id="CLU_117163_0_0_5"/>
<dbReference type="AlphaFoldDB" id="Q1YFE5"/>
<proteinExistence type="predicted"/>
<comment type="caution">
    <text evidence="2">The sequence shown here is derived from an EMBL/GenBank/DDBJ whole genome shotgun (WGS) entry which is preliminary data.</text>
</comment>